<dbReference type="CDD" id="cd10567">
    <property type="entry name" value="SWIB-MDM2_like"/>
    <property type="match status" value="1"/>
</dbReference>
<dbReference type="SUPFAM" id="SSF109715">
    <property type="entry name" value="DEK C-terminal domain"/>
    <property type="match status" value="1"/>
</dbReference>
<reference evidence="4 6" key="2">
    <citation type="journal article" date="2013" name="Nature">
        <title>Insights into bilaterian evolution from three spiralian genomes.</title>
        <authorList>
            <person name="Simakov O."/>
            <person name="Marletaz F."/>
            <person name="Cho S.J."/>
            <person name="Edsinger-Gonzales E."/>
            <person name="Havlak P."/>
            <person name="Hellsten U."/>
            <person name="Kuo D.H."/>
            <person name="Larsson T."/>
            <person name="Lv J."/>
            <person name="Arendt D."/>
            <person name="Savage R."/>
            <person name="Osoegawa K."/>
            <person name="de Jong P."/>
            <person name="Grimwood J."/>
            <person name="Chapman J.A."/>
            <person name="Shapiro H."/>
            <person name="Aerts A."/>
            <person name="Otillar R.P."/>
            <person name="Terry A.Y."/>
            <person name="Boore J.L."/>
            <person name="Grigoriev I.V."/>
            <person name="Lindberg D.R."/>
            <person name="Seaver E.C."/>
            <person name="Weisblat D.A."/>
            <person name="Putnam N.H."/>
            <person name="Rokhsar D.S."/>
        </authorList>
    </citation>
    <scope>NUCLEOTIDE SEQUENCE</scope>
    <source>
        <strain evidence="4 6">I ESC-2004</strain>
    </source>
</reference>
<dbReference type="Gene3D" id="1.10.245.10">
    <property type="entry name" value="SWIB/MDM2 domain"/>
    <property type="match status" value="1"/>
</dbReference>
<reference evidence="6" key="1">
    <citation type="submission" date="2012-12" db="EMBL/GenBank/DDBJ databases">
        <authorList>
            <person name="Hellsten U."/>
            <person name="Grimwood J."/>
            <person name="Chapman J.A."/>
            <person name="Shapiro H."/>
            <person name="Aerts A."/>
            <person name="Otillar R.P."/>
            <person name="Terry A.Y."/>
            <person name="Boore J.L."/>
            <person name="Simakov O."/>
            <person name="Marletaz F."/>
            <person name="Cho S.-J."/>
            <person name="Edsinger-Gonzales E."/>
            <person name="Havlak P."/>
            <person name="Kuo D.-H."/>
            <person name="Larsson T."/>
            <person name="Lv J."/>
            <person name="Arendt D."/>
            <person name="Savage R."/>
            <person name="Osoegawa K."/>
            <person name="de Jong P."/>
            <person name="Lindberg D.R."/>
            <person name="Seaver E.C."/>
            <person name="Weisblat D.A."/>
            <person name="Putnam N.H."/>
            <person name="Grigoriev I.V."/>
            <person name="Rokhsar D.S."/>
        </authorList>
    </citation>
    <scope>NUCLEOTIDE SEQUENCE</scope>
    <source>
        <strain evidence="6">I ESC-2004</strain>
    </source>
</reference>
<dbReference type="OMA" id="DKRTILC"/>
<keyword evidence="6" id="KW-1185">Reference proteome</keyword>
<dbReference type="Pfam" id="PF02201">
    <property type="entry name" value="SWIB"/>
    <property type="match status" value="1"/>
</dbReference>
<evidence type="ECO:0000313" key="5">
    <source>
        <dbReference type="EnsemblMetazoa" id="CapteP227075"/>
    </source>
</evidence>
<dbReference type="SMART" id="SM00151">
    <property type="entry name" value="SWIB"/>
    <property type="match status" value="1"/>
</dbReference>
<dbReference type="FunCoup" id="R7TIE5">
    <property type="interactions" value="656"/>
</dbReference>
<dbReference type="SUPFAM" id="SSF47592">
    <property type="entry name" value="SWIB/MDM2 domain"/>
    <property type="match status" value="1"/>
</dbReference>
<evidence type="ECO:0000256" key="1">
    <source>
        <dbReference type="SAM" id="MobiDB-lite"/>
    </source>
</evidence>
<dbReference type="OrthoDB" id="10251073at2759"/>
<gene>
    <name evidence="4" type="ORF">CAPTEDRAFT_227075</name>
</gene>
<name>R7TIE5_CAPTE</name>
<dbReference type="Gene3D" id="1.10.10.60">
    <property type="entry name" value="Homeodomain-like"/>
    <property type="match status" value="1"/>
</dbReference>
<feature type="domain" description="DM2" evidence="2">
    <location>
        <begin position="111"/>
        <end position="188"/>
    </location>
</feature>
<dbReference type="EMBL" id="KB309694">
    <property type="protein sequence ID" value="ELT93618.1"/>
    <property type="molecule type" value="Genomic_DNA"/>
</dbReference>
<feature type="domain" description="DEK-C" evidence="3">
    <location>
        <begin position="3"/>
        <end position="58"/>
    </location>
</feature>
<dbReference type="STRING" id="283909.R7TIE5"/>
<dbReference type="InterPro" id="IPR014876">
    <property type="entry name" value="DEK_C"/>
</dbReference>
<evidence type="ECO:0000259" key="3">
    <source>
        <dbReference type="PROSITE" id="PS51998"/>
    </source>
</evidence>
<organism evidence="4">
    <name type="scientific">Capitella teleta</name>
    <name type="common">Polychaete worm</name>
    <dbReference type="NCBI Taxonomy" id="283909"/>
    <lineage>
        <taxon>Eukaryota</taxon>
        <taxon>Metazoa</taxon>
        <taxon>Spiralia</taxon>
        <taxon>Lophotrochozoa</taxon>
        <taxon>Annelida</taxon>
        <taxon>Polychaeta</taxon>
        <taxon>Sedentaria</taxon>
        <taxon>Scolecida</taxon>
        <taxon>Capitellidae</taxon>
        <taxon>Capitella</taxon>
    </lineage>
</organism>
<reference evidence="5" key="3">
    <citation type="submission" date="2015-06" db="UniProtKB">
        <authorList>
            <consortium name="EnsemblMetazoa"/>
        </authorList>
    </citation>
    <scope>IDENTIFICATION</scope>
</reference>
<dbReference type="EMBL" id="AMQN01002628">
    <property type="status" value="NOT_ANNOTATED_CDS"/>
    <property type="molecule type" value="Genomic_DNA"/>
</dbReference>
<feature type="compositionally biased region" description="Basic residues" evidence="1">
    <location>
        <begin position="87"/>
        <end position="97"/>
    </location>
</feature>
<feature type="compositionally biased region" description="Basic and acidic residues" evidence="1">
    <location>
        <begin position="36"/>
        <end position="51"/>
    </location>
</feature>
<dbReference type="Pfam" id="PF08766">
    <property type="entry name" value="DEK_C"/>
    <property type="match status" value="1"/>
</dbReference>
<accession>R7TIE5</accession>
<dbReference type="InterPro" id="IPR036885">
    <property type="entry name" value="SWIB_MDM2_dom_sf"/>
</dbReference>
<protein>
    <submittedName>
        <fullName evidence="4 5">Uncharacterized protein</fullName>
    </submittedName>
</protein>
<dbReference type="EnsemblMetazoa" id="CapteT227075">
    <property type="protein sequence ID" value="CapteP227075"/>
    <property type="gene ID" value="CapteG227075"/>
</dbReference>
<dbReference type="InterPro" id="IPR003121">
    <property type="entry name" value="SWIB_MDM2_domain"/>
</dbReference>
<dbReference type="HOGENOM" id="CLU_046065_1_2_1"/>
<feature type="region of interest" description="Disordered" evidence="1">
    <location>
        <begin position="36"/>
        <end position="113"/>
    </location>
</feature>
<sequence>MADVKRKTLEKDIEEILKGADLSTLSVKKIRKRLEEKHDANFTQRKDEIDKMVMAALSKKEEDNMKEEEEGDDSDFEKPEDYEPSAKRTKRGEKKTKSKSDDGSSPKRRNGYMKECILSPALADVMGTDRMARSDVVKRMWEIVRERELQDPKQRQYMRCDEQLQKVFGRKRVRTFGMMKYLTSHITKAE</sequence>
<evidence type="ECO:0000313" key="4">
    <source>
        <dbReference type="EMBL" id="ELT93618.1"/>
    </source>
</evidence>
<feature type="compositionally biased region" description="Acidic residues" evidence="1">
    <location>
        <begin position="64"/>
        <end position="75"/>
    </location>
</feature>
<feature type="compositionally biased region" description="Basic and acidic residues" evidence="1">
    <location>
        <begin position="76"/>
        <end position="86"/>
    </location>
</feature>
<dbReference type="PROSITE" id="PS51925">
    <property type="entry name" value="SWIB_MDM2"/>
    <property type="match status" value="1"/>
</dbReference>
<evidence type="ECO:0000259" key="2">
    <source>
        <dbReference type="PROSITE" id="PS51925"/>
    </source>
</evidence>
<proteinExistence type="predicted"/>
<dbReference type="PROSITE" id="PS51998">
    <property type="entry name" value="DEK_C"/>
    <property type="match status" value="1"/>
</dbReference>
<dbReference type="AlphaFoldDB" id="R7TIE5"/>
<dbReference type="Proteomes" id="UP000014760">
    <property type="component" value="Unassembled WGS sequence"/>
</dbReference>
<evidence type="ECO:0000313" key="6">
    <source>
        <dbReference type="Proteomes" id="UP000014760"/>
    </source>
</evidence>
<dbReference type="PANTHER" id="PTHR13844">
    <property type="entry name" value="SWI/SNF-RELATED MATRIX-ASSOCIATED ACTIN-DEPENDENT REGULATOR OF CHROMATIN SUBFAMILY D"/>
    <property type="match status" value="1"/>
</dbReference>
<dbReference type="InterPro" id="IPR019835">
    <property type="entry name" value="SWIB_domain"/>
</dbReference>